<proteinExistence type="predicted"/>
<reference evidence="1 2" key="1">
    <citation type="submission" date="2011-01" db="EMBL/GenBank/DDBJ databases">
        <authorList>
            <person name="Muzny D."/>
            <person name="Qin X."/>
            <person name="Deng J."/>
            <person name="Jiang H."/>
            <person name="Liu Y."/>
            <person name="Qu J."/>
            <person name="Song X.-Z."/>
            <person name="Zhang L."/>
            <person name="Thornton R."/>
            <person name="Coyle M."/>
            <person name="Francisco L."/>
            <person name="Jackson L."/>
            <person name="Javaid M."/>
            <person name="Korchina V."/>
            <person name="Kovar C."/>
            <person name="Mata R."/>
            <person name="Mathew T."/>
            <person name="Ngo R."/>
            <person name="Nguyen L."/>
            <person name="Nguyen N."/>
            <person name="Okwuonu G."/>
            <person name="Ongeri F."/>
            <person name="Pham C."/>
            <person name="Simmons D."/>
            <person name="Wilczek-Boney K."/>
            <person name="Hale W."/>
            <person name="Jakkamsetti A."/>
            <person name="Pham P."/>
            <person name="Ruth R."/>
            <person name="San Lucas F."/>
            <person name="Warren J."/>
            <person name="Zhang J."/>
            <person name="Zhao Z."/>
            <person name="Zhou C."/>
            <person name="Zhu D."/>
            <person name="Lee S."/>
            <person name="Bess C."/>
            <person name="Blankenburg K."/>
            <person name="Forbes L."/>
            <person name="Fu Q."/>
            <person name="Gubbala S."/>
            <person name="Hirani K."/>
            <person name="Jayaseelan J.C."/>
            <person name="Lara F."/>
            <person name="Munidasa M."/>
            <person name="Palculict T."/>
            <person name="Patil S."/>
            <person name="Pu L.-L."/>
            <person name="Saada N."/>
            <person name="Tang L."/>
            <person name="Weissenberger G."/>
            <person name="Zhu Y."/>
            <person name="Hemphill L."/>
            <person name="Shang Y."/>
            <person name="Youmans B."/>
            <person name="Ayvaz T."/>
            <person name="Ross M."/>
            <person name="Santibanez J."/>
            <person name="Aqrawi P."/>
            <person name="Gross S."/>
            <person name="Joshi V."/>
            <person name="Fowler G."/>
            <person name="Nazareth L."/>
            <person name="Reid J."/>
            <person name="Worley K."/>
            <person name="Petrosino J."/>
            <person name="Highlander S."/>
            <person name="Gibbs R."/>
        </authorList>
    </citation>
    <scope>NUCLEOTIDE SEQUENCE [LARGE SCALE GENOMIC DNA]</scope>
    <source>
        <strain evidence="1 2">DSM 16608</strain>
    </source>
</reference>
<comment type="caution">
    <text evidence="1">The sequence shown here is derived from an EMBL/GenBank/DDBJ whole genome shotgun (WGS) entry which is preliminary data.</text>
</comment>
<dbReference type="STRING" id="888743.HMPREF9141_0353"/>
<keyword evidence="2" id="KW-1185">Reference proteome</keyword>
<dbReference type="EMBL" id="AEWX01000004">
    <property type="protein sequence ID" value="EGC20995.1"/>
    <property type="molecule type" value="Genomic_DNA"/>
</dbReference>
<accession>F0F437</accession>
<dbReference type="RefSeq" id="WP_007367891.1">
    <property type="nucleotide sequence ID" value="NZ_GL872283.1"/>
</dbReference>
<gene>
    <name evidence="1" type="ORF">HMPREF9141_0353</name>
</gene>
<evidence type="ECO:0000313" key="1">
    <source>
        <dbReference type="EMBL" id="EGC20995.1"/>
    </source>
</evidence>
<organism evidence="1 2">
    <name type="scientific">Prevotella multiformis DSM 16608</name>
    <dbReference type="NCBI Taxonomy" id="888743"/>
    <lineage>
        <taxon>Bacteria</taxon>
        <taxon>Pseudomonadati</taxon>
        <taxon>Bacteroidota</taxon>
        <taxon>Bacteroidia</taxon>
        <taxon>Bacteroidales</taxon>
        <taxon>Prevotellaceae</taxon>
        <taxon>Prevotella</taxon>
    </lineage>
</organism>
<protein>
    <submittedName>
        <fullName evidence="1">Uncharacterized protein</fullName>
    </submittedName>
</protein>
<name>F0F437_9BACT</name>
<dbReference type="HOGENOM" id="CLU_3083237_0_0_10"/>
<dbReference type="AlphaFoldDB" id="F0F437"/>
<evidence type="ECO:0000313" key="2">
    <source>
        <dbReference type="Proteomes" id="UP000005697"/>
    </source>
</evidence>
<dbReference type="Proteomes" id="UP000005697">
    <property type="component" value="Unassembled WGS sequence"/>
</dbReference>
<sequence length="52" mass="5917">MPERKANLSVARQVRSATAAQRFFHDTPLPFRRQTAGVYAIDTNGVHQPHDR</sequence>